<evidence type="ECO:0000256" key="1">
    <source>
        <dbReference type="ARBA" id="ARBA00023002"/>
    </source>
</evidence>
<keyword evidence="4" id="KW-1185">Reference proteome</keyword>
<keyword evidence="1" id="KW-0560">Oxidoreductase</keyword>
<dbReference type="OrthoDB" id="9806452at2"/>
<dbReference type="GO" id="GO:0005737">
    <property type="term" value="C:cytoplasm"/>
    <property type="evidence" value="ECO:0007669"/>
    <property type="project" value="TreeGrafter"/>
</dbReference>
<evidence type="ECO:0000313" key="4">
    <source>
        <dbReference type="Proteomes" id="UP000291301"/>
    </source>
</evidence>
<comment type="caution">
    <text evidence="3">The sequence shown here is derived from an EMBL/GenBank/DDBJ whole genome shotgun (WGS) entry which is preliminary data.</text>
</comment>
<feature type="domain" description="FAD dependent oxidoreductase" evidence="2">
    <location>
        <begin position="11"/>
        <end position="363"/>
    </location>
</feature>
<evidence type="ECO:0000259" key="2">
    <source>
        <dbReference type="Pfam" id="PF01266"/>
    </source>
</evidence>
<dbReference type="Proteomes" id="UP000291301">
    <property type="component" value="Unassembled WGS sequence"/>
</dbReference>
<sequence length="394" mass="43113">MKRIDPNRSSIAIVGGALAGAATAWHLVRLGYPGPITVFERDPGFARAATALSASGLRQQFSRAENILLSQRTLRLIRGRKTSFAAACDFSFRENGYLLLASQAGLATLRGNHEIQRRCGADIELLLPAELKQRFTWLDTGDIAAGTYGCSGEGWFDAMALLSAMHTDLREAPQVTFERAEILEIKTRSEHVTGLRLAEGVRPFDRVVIAAGANSGDLARSAGANLPVEPRKRTVFFFKARDCFADMPLTVDPSGLYVRPEGEGYITGISPGAEMDRRADPDDFEPEWAIFEEILWPLLAARIPAFETLKLQSAWAGHYDYNTFDQNALIGPLAEVEGLYAITGFSGHGVQQAPAGGEALAELLLFGEYRTTDCAAFSPFRVAERRPFAERNII</sequence>
<accession>A0A4R0PGA5</accession>
<organism evidence="3 4">
    <name type="scientific">Oricola cellulosilytica</name>
    <dbReference type="NCBI Taxonomy" id="1429082"/>
    <lineage>
        <taxon>Bacteria</taxon>
        <taxon>Pseudomonadati</taxon>
        <taxon>Pseudomonadota</taxon>
        <taxon>Alphaproteobacteria</taxon>
        <taxon>Hyphomicrobiales</taxon>
        <taxon>Ahrensiaceae</taxon>
        <taxon>Oricola</taxon>
    </lineage>
</organism>
<dbReference type="PANTHER" id="PTHR13847">
    <property type="entry name" value="SARCOSINE DEHYDROGENASE-RELATED"/>
    <property type="match status" value="1"/>
</dbReference>
<dbReference type="GO" id="GO:0016491">
    <property type="term" value="F:oxidoreductase activity"/>
    <property type="evidence" value="ECO:0007669"/>
    <property type="project" value="UniProtKB-KW"/>
</dbReference>
<proteinExistence type="predicted"/>
<dbReference type="InterPro" id="IPR006076">
    <property type="entry name" value="FAD-dep_OxRdtase"/>
</dbReference>
<dbReference type="EMBL" id="SJST01000001">
    <property type="protein sequence ID" value="TCD15953.1"/>
    <property type="molecule type" value="Genomic_DNA"/>
</dbReference>
<dbReference type="Gene3D" id="3.30.9.10">
    <property type="entry name" value="D-Amino Acid Oxidase, subunit A, domain 2"/>
    <property type="match status" value="1"/>
</dbReference>
<dbReference type="InterPro" id="IPR036188">
    <property type="entry name" value="FAD/NAD-bd_sf"/>
</dbReference>
<evidence type="ECO:0000313" key="3">
    <source>
        <dbReference type="EMBL" id="TCD15953.1"/>
    </source>
</evidence>
<dbReference type="GO" id="GO:0032981">
    <property type="term" value="P:mitochondrial respiratory chain complex I assembly"/>
    <property type="evidence" value="ECO:0007669"/>
    <property type="project" value="TreeGrafter"/>
</dbReference>
<dbReference type="RefSeq" id="WP_131564373.1">
    <property type="nucleotide sequence ID" value="NZ_JAINFK010000001.1"/>
</dbReference>
<dbReference type="SUPFAM" id="SSF51905">
    <property type="entry name" value="FAD/NAD(P)-binding domain"/>
    <property type="match status" value="1"/>
</dbReference>
<reference evidence="3 4" key="1">
    <citation type="journal article" date="2015" name="Antonie Van Leeuwenhoek">
        <title>Oricola cellulosilytica gen. nov., sp. nov., a cellulose-degrading bacterium of the family Phyllobacteriaceae isolated from surface seashore water, and emended descriptions of Mesorhizobium loti and Phyllobacterium myrsinacearum.</title>
        <authorList>
            <person name="Hameed A."/>
            <person name="Shahina M."/>
            <person name="Lai W.A."/>
            <person name="Lin S.Y."/>
            <person name="Young L.S."/>
            <person name="Liu Y.C."/>
            <person name="Hsu Y.H."/>
            <person name="Young C.C."/>
        </authorList>
    </citation>
    <scope>NUCLEOTIDE SEQUENCE [LARGE SCALE GENOMIC DNA]</scope>
    <source>
        <strain evidence="3 4">KCTC 52183</strain>
    </source>
</reference>
<dbReference type="Gene3D" id="3.50.50.60">
    <property type="entry name" value="FAD/NAD(P)-binding domain"/>
    <property type="match status" value="1"/>
</dbReference>
<gene>
    <name evidence="3" type="ORF">E0D97_00480</name>
</gene>
<dbReference type="Pfam" id="PF01266">
    <property type="entry name" value="DAO"/>
    <property type="match status" value="1"/>
</dbReference>
<dbReference type="PANTHER" id="PTHR13847:SF287">
    <property type="entry name" value="FAD-DEPENDENT OXIDOREDUCTASE DOMAIN-CONTAINING PROTEIN 1"/>
    <property type="match status" value="1"/>
</dbReference>
<protein>
    <submittedName>
        <fullName evidence="3">FAD-binding oxidoreductase</fullName>
    </submittedName>
</protein>
<name>A0A4R0PGA5_9HYPH</name>
<dbReference type="AlphaFoldDB" id="A0A4R0PGA5"/>